<evidence type="ECO:0000256" key="2">
    <source>
        <dbReference type="ARBA" id="ARBA00006236"/>
    </source>
</evidence>
<dbReference type="NCBIfam" id="TIGR00710">
    <property type="entry name" value="efflux_Bcr_CflA"/>
    <property type="match status" value="1"/>
</dbReference>
<feature type="transmembrane region" description="Helical" evidence="8">
    <location>
        <begin position="98"/>
        <end position="120"/>
    </location>
</feature>
<keyword evidence="3 8" id="KW-0813">Transport</keyword>
<comment type="similarity">
    <text evidence="2 8">Belongs to the major facilitator superfamily. Bcr/CmlA family.</text>
</comment>
<dbReference type="InterPro" id="IPR011701">
    <property type="entry name" value="MFS"/>
</dbReference>
<dbReference type="InterPro" id="IPR020846">
    <property type="entry name" value="MFS_dom"/>
</dbReference>
<evidence type="ECO:0000256" key="1">
    <source>
        <dbReference type="ARBA" id="ARBA00004651"/>
    </source>
</evidence>
<feature type="transmembrane region" description="Helical" evidence="8">
    <location>
        <begin position="360"/>
        <end position="378"/>
    </location>
</feature>
<dbReference type="GO" id="GO:0005886">
    <property type="term" value="C:plasma membrane"/>
    <property type="evidence" value="ECO:0007669"/>
    <property type="project" value="UniProtKB-SubCell"/>
</dbReference>
<dbReference type="SUPFAM" id="SSF103473">
    <property type="entry name" value="MFS general substrate transporter"/>
    <property type="match status" value="1"/>
</dbReference>
<feature type="transmembrane region" description="Helical" evidence="8">
    <location>
        <begin position="40"/>
        <end position="61"/>
    </location>
</feature>
<dbReference type="RefSeq" id="WP_010863666.1">
    <property type="nucleotide sequence ID" value="NZ_CP027852.1"/>
</dbReference>
<dbReference type="GO" id="GO:1990961">
    <property type="term" value="P:xenobiotic detoxification by transmembrane export across the plasma membrane"/>
    <property type="evidence" value="ECO:0007669"/>
    <property type="project" value="InterPro"/>
</dbReference>
<dbReference type="Proteomes" id="UP000664658">
    <property type="component" value="Unassembled WGS sequence"/>
</dbReference>
<comment type="subcellular location">
    <subcellularLocation>
        <location evidence="8">Cell inner membrane</location>
        <topology evidence="8">Multi-pass membrane protein</topology>
    </subcellularLocation>
    <subcellularLocation>
        <location evidence="1">Cell membrane</location>
        <topology evidence="1">Multi-pass membrane protein</topology>
    </subcellularLocation>
</comment>
<feature type="transmembrane region" description="Helical" evidence="8">
    <location>
        <begin position="333"/>
        <end position="354"/>
    </location>
</feature>
<feature type="transmembrane region" description="Helical" evidence="8">
    <location>
        <begin position="159"/>
        <end position="182"/>
    </location>
</feature>
<dbReference type="CDD" id="cd17320">
    <property type="entry name" value="MFS_MdfA_MDR_like"/>
    <property type="match status" value="1"/>
</dbReference>
<evidence type="ECO:0000313" key="9">
    <source>
        <dbReference type="EMBL" id="MBO1109245.1"/>
    </source>
</evidence>
<dbReference type="PANTHER" id="PTHR23502:SF162">
    <property type="entry name" value="INNER MEMBRANE TRANSPORT PROTEIN YDHC"/>
    <property type="match status" value="1"/>
</dbReference>
<reference evidence="9" key="1">
    <citation type="submission" date="2021-03" db="EMBL/GenBank/DDBJ databases">
        <title>Plesiomonas shigelloides zfcc0051, isolated from zebrafish feces.</title>
        <authorList>
            <person name="Vanderhoek Z."/>
            <person name="Gaulke C."/>
        </authorList>
    </citation>
    <scope>NUCLEOTIDE SEQUENCE</scope>
    <source>
        <strain evidence="9">Zfcc0051</strain>
    </source>
</reference>
<evidence type="ECO:0000256" key="8">
    <source>
        <dbReference type="RuleBase" id="RU365088"/>
    </source>
</evidence>
<feature type="transmembrane region" description="Helical" evidence="8">
    <location>
        <begin position="295"/>
        <end position="321"/>
    </location>
</feature>
<accession>A0A2P1VMD4</accession>
<feature type="transmembrane region" description="Helical" evidence="8">
    <location>
        <begin position="7"/>
        <end position="28"/>
    </location>
</feature>
<feature type="transmembrane region" description="Helical" evidence="8">
    <location>
        <begin position="269"/>
        <end position="289"/>
    </location>
</feature>
<sequence>MKSSLGFTAYLAGLSMLGFLATDMYLPAFDAMQTSLGANASAIGATLSIFLAGFAVAQLVWGPLSDRLGRRPILLAGILLFTLASFGCVFVTSATQLLVLRFIQAVGVCAAAVSWQALVVDRFEGNEANRMFATIMPLVALSPALAPLVGVWLLEHFSWRAIFVVLGLTGILLMLCTLRIQARGAQPANEQAVGYFRMLTSRVFSGNVLIFAACSAAFFAWLTGSPFILGELGYGPRDIGLSYIPQTIAFLAGGYGCRTLLARTTGEKMLPWLLALFVLSVVGMFVIPFTGHVTLVLLMIPFCLLAVANGAIYPIVVANALGAWKEHTGKAAALQNALQLGLSFLGSMLVSWRADDALQATTQTMLLMAGLVIVGYFVQSVRARQAALEPHQAQS</sequence>
<protein>
    <recommendedName>
        <fullName evidence="8">Bcr/CflA family efflux transporter</fullName>
    </recommendedName>
</protein>
<gene>
    <name evidence="9" type="ORF">J2R62_13665</name>
</gene>
<feature type="transmembrane region" description="Helical" evidence="8">
    <location>
        <begin position="132"/>
        <end position="153"/>
    </location>
</feature>
<evidence type="ECO:0000256" key="6">
    <source>
        <dbReference type="ARBA" id="ARBA00022989"/>
    </source>
</evidence>
<comment type="caution">
    <text evidence="9">The sequence shown here is derived from an EMBL/GenBank/DDBJ whole genome shotgun (WGS) entry which is preliminary data.</text>
</comment>
<dbReference type="Pfam" id="PF07690">
    <property type="entry name" value="MFS_1"/>
    <property type="match status" value="1"/>
</dbReference>
<dbReference type="AlphaFoldDB" id="A0A2P1VMD4"/>
<keyword evidence="4" id="KW-1003">Cell membrane</keyword>
<keyword evidence="6 8" id="KW-1133">Transmembrane helix</keyword>
<feature type="transmembrane region" description="Helical" evidence="8">
    <location>
        <begin position="73"/>
        <end position="92"/>
    </location>
</feature>
<dbReference type="InterPro" id="IPR036259">
    <property type="entry name" value="MFS_trans_sf"/>
</dbReference>
<dbReference type="Gene3D" id="1.20.1720.10">
    <property type="entry name" value="Multidrug resistance protein D"/>
    <property type="match status" value="1"/>
</dbReference>
<dbReference type="GO" id="GO:0042910">
    <property type="term" value="F:xenobiotic transmembrane transporter activity"/>
    <property type="evidence" value="ECO:0007669"/>
    <property type="project" value="InterPro"/>
</dbReference>
<feature type="transmembrane region" description="Helical" evidence="8">
    <location>
        <begin position="203"/>
        <end position="223"/>
    </location>
</feature>
<evidence type="ECO:0000313" key="10">
    <source>
        <dbReference type="Proteomes" id="UP000664658"/>
    </source>
</evidence>
<keyword evidence="8" id="KW-0997">Cell inner membrane</keyword>
<dbReference type="PROSITE" id="PS50850">
    <property type="entry name" value="MFS"/>
    <property type="match status" value="1"/>
</dbReference>
<name>A0A2P1VMD4_PLESH</name>
<dbReference type="InterPro" id="IPR004812">
    <property type="entry name" value="Efflux_drug-R_Bcr/CmlA"/>
</dbReference>
<dbReference type="NCBIfam" id="NF008270">
    <property type="entry name" value="PRK11043.1"/>
    <property type="match status" value="1"/>
</dbReference>
<keyword evidence="5 8" id="KW-0812">Transmembrane</keyword>
<evidence type="ECO:0000256" key="7">
    <source>
        <dbReference type="ARBA" id="ARBA00023136"/>
    </source>
</evidence>
<organism evidence="9 10">
    <name type="scientific">Plesiomonas shigelloides</name>
    <name type="common">Aeromonas shigelloides</name>
    <dbReference type="NCBI Taxonomy" id="703"/>
    <lineage>
        <taxon>Bacteria</taxon>
        <taxon>Pseudomonadati</taxon>
        <taxon>Pseudomonadota</taxon>
        <taxon>Gammaproteobacteria</taxon>
        <taxon>Enterobacterales</taxon>
        <taxon>Enterobacteriaceae</taxon>
        <taxon>Plesiomonas</taxon>
    </lineage>
</organism>
<keyword evidence="7 8" id="KW-0472">Membrane</keyword>
<dbReference type="FunFam" id="1.20.1720.10:FF:000005">
    <property type="entry name" value="Bcr/CflA family efflux transporter"/>
    <property type="match status" value="1"/>
</dbReference>
<dbReference type="EMBL" id="JAFNAA010000016">
    <property type="protein sequence ID" value="MBO1109245.1"/>
    <property type="molecule type" value="Genomic_DNA"/>
</dbReference>
<evidence type="ECO:0000256" key="5">
    <source>
        <dbReference type="ARBA" id="ARBA00022692"/>
    </source>
</evidence>
<evidence type="ECO:0000256" key="4">
    <source>
        <dbReference type="ARBA" id="ARBA00022475"/>
    </source>
</evidence>
<dbReference type="PANTHER" id="PTHR23502">
    <property type="entry name" value="MAJOR FACILITATOR SUPERFAMILY"/>
    <property type="match status" value="1"/>
</dbReference>
<evidence type="ECO:0000256" key="3">
    <source>
        <dbReference type="ARBA" id="ARBA00022448"/>
    </source>
</evidence>
<proteinExistence type="inferred from homology"/>
<feature type="transmembrane region" description="Helical" evidence="8">
    <location>
        <begin position="243"/>
        <end position="262"/>
    </location>
</feature>